<dbReference type="Proteomes" id="UP001321542">
    <property type="component" value="Chromosome"/>
</dbReference>
<proteinExistence type="predicted"/>
<organism evidence="2 3">
    <name type="scientific">Streptomyces graminofaciens</name>
    <dbReference type="NCBI Taxonomy" id="68212"/>
    <lineage>
        <taxon>Bacteria</taxon>
        <taxon>Bacillati</taxon>
        <taxon>Actinomycetota</taxon>
        <taxon>Actinomycetes</taxon>
        <taxon>Kitasatosporales</taxon>
        <taxon>Streptomycetaceae</taxon>
        <taxon>Streptomyces</taxon>
    </lineage>
</organism>
<gene>
    <name evidence="2" type="ORF">SGFS_065630</name>
</gene>
<feature type="region of interest" description="Disordered" evidence="1">
    <location>
        <begin position="42"/>
        <end position="62"/>
    </location>
</feature>
<reference evidence="2 3" key="1">
    <citation type="journal article" date="2010" name="ChemBioChem">
        <title>Cloning and characterization of the biosynthetic gene cluster of 16-membered macrolide antibiotic FD-891: involvement of a dual functional cytochrome P450 monooxygenase catalyzing epoxidation and hydroxylation.</title>
        <authorList>
            <person name="Kudo F."/>
            <person name="Motegi A."/>
            <person name="Mizoue K."/>
            <person name="Eguchi T."/>
        </authorList>
    </citation>
    <scope>NUCLEOTIDE SEQUENCE [LARGE SCALE GENOMIC DNA]</scope>
    <source>
        <strain evidence="2 3">A-8890</strain>
    </source>
</reference>
<protein>
    <recommendedName>
        <fullName evidence="4">Secreted protein</fullName>
    </recommendedName>
</protein>
<feature type="compositionally biased region" description="Polar residues" evidence="1">
    <location>
        <begin position="46"/>
        <end position="60"/>
    </location>
</feature>
<accession>A0ABM7FGW2</accession>
<evidence type="ECO:0000256" key="1">
    <source>
        <dbReference type="SAM" id="MobiDB-lite"/>
    </source>
</evidence>
<evidence type="ECO:0000313" key="3">
    <source>
        <dbReference type="Proteomes" id="UP001321542"/>
    </source>
</evidence>
<evidence type="ECO:0008006" key="4">
    <source>
        <dbReference type="Google" id="ProtNLM"/>
    </source>
</evidence>
<dbReference type="EMBL" id="AP018448">
    <property type="protein sequence ID" value="BBC35269.1"/>
    <property type="molecule type" value="Genomic_DNA"/>
</dbReference>
<evidence type="ECO:0000313" key="2">
    <source>
        <dbReference type="EMBL" id="BBC35269.1"/>
    </source>
</evidence>
<reference evidence="2 3" key="2">
    <citation type="journal article" date="2023" name="ChemBioChem">
        <title>Acyltransferase Domain Exchange between Two Independent Type I Polyketide Synthases in the Same Producer Strain of Macrolide Antibiotics.</title>
        <authorList>
            <person name="Kudo F."/>
            <person name="Kishikawa K."/>
            <person name="Tsuboi K."/>
            <person name="Kido T."/>
            <person name="Usui T."/>
            <person name="Hashimoto J."/>
            <person name="Shin-Ya K."/>
            <person name="Miyanaga A."/>
            <person name="Eguchi T."/>
        </authorList>
    </citation>
    <scope>NUCLEOTIDE SEQUENCE [LARGE SCALE GENOMIC DNA]</scope>
    <source>
        <strain evidence="2 3">A-8890</strain>
    </source>
</reference>
<sequence>MNSLSALMFAVSPSFNVSALLGDGLGEGLATVGVGDAFVTVGFPEPSSSDEQPDTASSRTTESRVVVWRIVPPEFKVQDGIMRASAQRVKTMCPSCDMRRRP</sequence>
<name>A0ABM7FGW2_9ACTN</name>
<keyword evidence="3" id="KW-1185">Reference proteome</keyword>